<evidence type="ECO:0000256" key="3">
    <source>
        <dbReference type="ARBA" id="ARBA00010478"/>
    </source>
</evidence>
<dbReference type="PROSITE" id="PS01058">
    <property type="entry name" value="SAICAR_SYNTHETASE_2"/>
    <property type="match status" value="1"/>
</dbReference>
<comment type="similarity">
    <text evidence="3">In the C-terminal section; belongs to the AIR carboxylase family. Class II subfamily.</text>
</comment>
<gene>
    <name evidence="13" type="ORF">V9T40_001291</name>
</gene>
<dbReference type="EMBL" id="JBBCAQ010000034">
    <property type="protein sequence ID" value="KAK7580662.1"/>
    <property type="molecule type" value="Genomic_DNA"/>
</dbReference>
<evidence type="ECO:0000256" key="7">
    <source>
        <dbReference type="ARBA" id="ARBA00022755"/>
    </source>
</evidence>
<dbReference type="Gene3D" id="3.30.470.20">
    <property type="entry name" value="ATP-grasp fold, B domain"/>
    <property type="match status" value="1"/>
</dbReference>
<accession>A0AAN9Y199</accession>
<dbReference type="SUPFAM" id="SSF52255">
    <property type="entry name" value="N5-CAIR mutase (phosphoribosylaminoimidazole carboxylase, PurE)"/>
    <property type="match status" value="1"/>
</dbReference>
<dbReference type="Pfam" id="PF00731">
    <property type="entry name" value="AIRC"/>
    <property type="match status" value="1"/>
</dbReference>
<comment type="similarity">
    <text evidence="4">In the N-terminal section; belongs to the SAICAR synthetase family.</text>
</comment>
<keyword evidence="9" id="KW-0067">ATP-binding</keyword>
<dbReference type="InterPro" id="IPR018236">
    <property type="entry name" value="SAICAR_synthetase_CS"/>
</dbReference>
<evidence type="ECO:0000256" key="2">
    <source>
        <dbReference type="ARBA" id="ARBA00004747"/>
    </source>
</evidence>
<evidence type="ECO:0000256" key="8">
    <source>
        <dbReference type="ARBA" id="ARBA00022793"/>
    </source>
</evidence>
<dbReference type="PROSITE" id="PS01057">
    <property type="entry name" value="SAICAR_SYNTHETASE_1"/>
    <property type="match status" value="1"/>
</dbReference>
<keyword evidence="6" id="KW-0547">Nucleotide-binding</keyword>
<evidence type="ECO:0000256" key="4">
    <source>
        <dbReference type="ARBA" id="ARBA00011020"/>
    </source>
</evidence>
<dbReference type="GO" id="GO:0005524">
    <property type="term" value="F:ATP binding"/>
    <property type="evidence" value="ECO:0007669"/>
    <property type="project" value="UniProtKB-KW"/>
</dbReference>
<protein>
    <recommendedName>
        <fullName evidence="12">PurE domain-containing protein</fullName>
    </recommendedName>
</protein>
<dbReference type="HAMAP" id="MF_02045">
    <property type="entry name" value="PurE_classII"/>
    <property type="match status" value="1"/>
</dbReference>
<comment type="pathway">
    <text evidence="1">Purine metabolism; IMP biosynthesis via de novo pathway; 5-amino-1-(5-phospho-D-ribosyl)imidazole-4-carboxamide from 5-amino-1-(5-phospho-D-ribosyl)imidazole-4-carboxylate: step 1/2.</text>
</comment>
<dbReference type="Gene3D" id="3.30.200.20">
    <property type="entry name" value="Phosphorylase Kinase, domain 1"/>
    <property type="match status" value="1"/>
</dbReference>
<evidence type="ECO:0000256" key="10">
    <source>
        <dbReference type="ARBA" id="ARBA00023239"/>
    </source>
</evidence>
<dbReference type="GO" id="GO:0006189">
    <property type="term" value="P:'de novo' IMP biosynthetic process"/>
    <property type="evidence" value="ECO:0007669"/>
    <property type="project" value="InterPro"/>
</dbReference>
<evidence type="ECO:0000256" key="6">
    <source>
        <dbReference type="ARBA" id="ARBA00022741"/>
    </source>
</evidence>
<dbReference type="GO" id="GO:0005829">
    <property type="term" value="C:cytosol"/>
    <property type="evidence" value="ECO:0007669"/>
    <property type="project" value="TreeGrafter"/>
</dbReference>
<name>A0AAN9Y199_9HEMI</name>
<dbReference type="PANTHER" id="PTHR43599">
    <property type="entry name" value="MULTIFUNCTIONAL PROTEIN ADE2"/>
    <property type="match status" value="1"/>
</dbReference>
<evidence type="ECO:0000256" key="11">
    <source>
        <dbReference type="ARBA" id="ARBA00023268"/>
    </source>
</evidence>
<dbReference type="PANTHER" id="PTHR43599:SF3">
    <property type="entry name" value="SI:DKEY-6E2.2"/>
    <property type="match status" value="1"/>
</dbReference>
<dbReference type="InterPro" id="IPR033626">
    <property type="entry name" value="PurE_classII"/>
</dbReference>
<comment type="caution">
    <text evidence="13">The sequence shown here is derived from an EMBL/GenBank/DDBJ whole genome shotgun (WGS) entry which is preliminary data.</text>
</comment>
<dbReference type="InterPro" id="IPR000031">
    <property type="entry name" value="PurE_dom"/>
</dbReference>
<organism evidence="13 14">
    <name type="scientific">Parthenolecanium corni</name>
    <dbReference type="NCBI Taxonomy" id="536013"/>
    <lineage>
        <taxon>Eukaryota</taxon>
        <taxon>Metazoa</taxon>
        <taxon>Ecdysozoa</taxon>
        <taxon>Arthropoda</taxon>
        <taxon>Hexapoda</taxon>
        <taxon>Insecta</taxon>
        <taxon>Pterygota</taxon>
        <taxon>Neoptera</taxon>
        <taxon>Paraneoptera</taxon>
        <taxon>Hemiptera</taxon>
        <taxon>Sternorrhyncha</taxon>
        <taxon>Coccoidea</taxon>
        <taxon>Coccidae</taxon>
        <taxon>Parthenolecanium</taxon>
    </lineage>
</organism>
<dbReference type="InterPro" id="IPR028923">
    <property type="entry name" value="SAICAR_synt/ADE2_N"/>
</dbReference>
<dbReference type="CDD" id="cd01416">
    <property type="entry name" value="SAICAR_synt_Ade5"/>
    <property type="match status" value="1"/>
</dbReference>
<keyword evidence="10" id="KW-0456">Lyase</keyword>
<dbReference type="Pfam" id="PF01259">
    <property type="entry name" value="SAICAR_synt"/>
    <property type="match status" value="1"/>
</dbReference>
<evidence type="ECO:0000256" key="9">
    <source>
        <dbReference type="ARBA" id="ARBA00022840"/>
    </source>
</evidence>
<dbReference type="AlphaFoldDB" id="A0AAN9Y199"/>
<sequence length="427" mass="48014">MPINMPRTEFELKNKLAEGKTKEIWEISKTEVIVLSKDRITAWNGAKGHTMVNKSIISNQTTSNIFTILKQAGIRTAFIEKYKDNSFRAERCEMIPIEWVTRRLATGSFLKRCPGVEEGTKFYPPLVETFFKDDANDDPQWSDQQIIAAQFKLNGLKIGRAEVQCLKKMTSTIFEILEKYWATQDCVLVDMKIEFGVNSSGQILLADVIDNDSWRLWPSGDKRLMKDKQVYRNLAEVTDKDLLVIKENFQWVADKTELLKHQSSNCLVVIIMGSKSDEEFCRKIGDYCKKLGLPFTLRVSSAHKSTDDVLQVISEYDGSSNRIVYIAVAGRSNGLGLVIAANSISPVINCPPPSNDLSRDIWSSLSLPSGLGCSTVVNPEAAALSAAHIFALNDCNVWAKLRARQLNNFVSIKEADKFLNQQKESEI</sequence>
<dbReference type="SUPFAM" id="SSF56104">
    <property type="entry name" value="SAICAR synthase-like"/>
    <property type="match status" value="1"/>
</dbReference>
<keyword evidence="8" id="KW-0210">Decarboxylase</keyword>
<dbReference type="Gene3D" id="3.40.50.1970">
    <property type="match status" value="1"/>
</dbReference>
<evidence type="ECO:0000259" key="12">
    <source>
        <dbReference type="SMART" id="SM01001"/>
    </source>
</evidence>
<keyword evidence="14" id="KW-1185">Reference proteome</keyword>
<dbReference type="HAMAP" id="MF_00137">
    <property type="entry name" value="SAICAR_synth"/>
    <property type="match status" value="1"/>
</dbReference>
<keyword evidence="7" id="KW-0658">Purine biosynthesis</keyword>
<dbReference type="GO" id="GO:0004639">
    <property type="term" value="F:phosphoribosylaminoimidazolesuccinocarboxamide synthase activity"/>
    <property type="evidence" value="ECO:0007669"/>
    <property type="project" value="InterPro"/>
</dbReference>
<comment type="pathway">
    <text evidence="2">Purine metabolism; IMP biosynthesis via de novo pathway; 5-amino-1-(5-phospho-D-ribosyl)imidazole-4-carboxylate from 5-amino-1-(5-phospho-D-ribosyl)imidazole (carboxylase route): step 1/1.</text>
</comment>
<keyword evidence="5" id="KW-0436">Ligase</keyword>
<dbReference type="GO" id="GO:0016831">
    <property type="term" value="F:carboxy-lyase activity"/>
    <property type="evidence" value="ECO:0007669"/>
    <property type="project" value="UniProtKB-KW"/>
</dbReference>
<evidence type="ECO:0000256" key="1">
    <source>
        <dbReference type="ARBA" id="ARBA00004672"/>
    </source>
</evidence>
<dbReference type="Proteomes" id="UP001367676">
    <property type="component" value="Unassembled WGS sequence"/>
</dbReference>
<dbReference type="InterPro" id="IPR050089">
    <property type="entry name" value="SAICAR_synthetase"/>
</dbReference>
<dbReference type="SMART" id="SM01001">
    <property type="entry name" value="AIRC"/>
    <property type="match status" value="1"/>
</dbReference>
<keyword evidence="11" id="KW-0511">Multifunctional enzyme</keyword>
<evidence type="ECO:0000256" key="5">
    <source>
        <dbReference type="ARBA" id="ARBA00022598"/>
    </source>
</evidence>
<feature type="domain" description="PurE" evidence="12">
    <location>
        <begin position="266"/>
        <end position="412"/>
    </location>
</feature>
<reference evidence="13 14" key="1">
    <citation type="submission" date="2024-03" db="EMBL/GenBank/DDBJ databases">
        <title>Adaptation during the transition from Ophiocordyceps entomopathogen to insect associate is accompanied by gene loss and intensified selection.</title>
        <authorList>
            <person name="Ward C.M."/>
            <person name="Onetto C.A."/>
            <person name="Borneman A.R."/>
        </authorList>
    </citation>
    <scope>NUCLEOTIDE SEQUENCE [LARGE SCALE GENOMIC DNA]</scope>
    <source>
        <strain evidence="13">AWRI1</strain>
        <tissue evidence="13">Single Adult Female</tissue>
    </source>
</reference>
<proteinExistence type="inferred from homology"/>
<evidence type="ECO:0000313" key="13">
    <source>
        <dbReference type="EMBL" id="KAK7580662.1"/>
    </source>
</evidence>
<dbReference type="FunFam" id="3.30.470.20:FF:000020">
    <property type="entry name" value="Probable multifunctional protein ADE2"/>
    <property type="match status" value="1"/>
</dbReference>
<evidence type="ECO:0000313" key="14">
    <source>
        <dbReference type="Proteomes" id="UP001367676"/>
    </source>
</evidence>